<keyword evidence="4" id="KW-0862">Zinc</keyword>
<dbReference type="Proteomes" id="UP001328107">
    <property type="component" value="Unassembled WGS sequence"/>
</dbReference>
<evidence type="ECO:0000313" key="8">
    <source>
        <dbReference type="EMBL" id="GMR53706.1"/>
    </source>
</evidence>
<dbReference type="EMBL" id="BTRK01000005">
    <property type="protein sequence ID" value="GMR53706.1"/>
    <property type="molecule type" value="Genomic_DNA"/>
</dbReference>
<comment type="subcellular location">
    <subcellularLocation>
        <location evidence="1">Cytoplasm</location>
    </subcellularLocation>
</comment>
<dbReference type="SMART" id="SM00166">
    <property type="entry name" value="UBX"/>
    <property type="match status" value="1"/>
</dbReference>
<dbReference type="Gene3D" id="3.10.20.90">
    <property type="entry name" value="Phosphatidylinositol 3-kinase Catalytic Subunit, Chain A, domain 1"/>
    <property type="match status" value="1"/>
</dbReference>
<dbReference type="SUPFAM" id="SSF54236">
    <property type="entry name" value="Ubiquitin-like"/>
    <property type="match status" value="1"/>
</dbReference>
<evidence type="ECO:0008006" key="10">
    <source>
        <dbReference type="Google" id="ProtNLM"/>
    </source>
</evidence>
<feature type="domain" description="C2H2-type" evidence="7">
    <location>
        <begin position="71"/>
        <end position="100"/>
    </location>
</feature>
<dbReference type="GO" id="GO:0008270">
    <property type="term" value="F:zinc ion binding"/>
    <property type="evidence" value="ECO:0007669"/>
    <property type="project" value="UniProtKB-KW"/>
</dbReference>
<evidence type="ECO:0000256" key="5">
    <source>
        <dbReference type="SAM" id="Coils"/>
    </source>
</evidence>
<keyword evidence="3 5" id="KW-0175">Coiled coil</keyword>
<dbReference type="InterPro" id="IPR029071">
    <property type="entry name" value="Ubiquitin-like_domsf"/>
</dbReference>
<dbReference type="InterPro" id="IPR009060">
    <property type="entry name" value="UBA-like_sf"/>
</dbReference>
<dbReference type="SUPFAM" id="SSF46934">
    <property type="entry name" value="UBA-like"/>
    <property type="match status" value="1"/>
</dbReference>
<dbReference type="GO" id="GO:0031397">
    <property type="term" value="P:negative regulation of protein ubiquitination"/>
    <property type="evidence" value="ECO:0007669"/>
    <property type="project" value="TreeGrafter"/>
</dbReference>
<dbReference type="GO" id="GO:1903094">
    <property type="term" value="P:negative regulation of protein K48-linked deubiquitination"/>
    <property type="evidence" value="ECO:0007669"/>
    <property type="project" value="TreeGrafter"/>
</dbReference>
<name>A0AAN5CZ05_9BILA</name>
<protein>
    <recommendedName>
        <fullName evidence="10">UBX domain-containing protein</fullName>
    </recommendedName>
</protein>
<feature type="non-terminal residue" evidence="8">
    <location>
        <position position="1"/>
    </location>
</feature>
<evidence type="ECO:0000259" key="6">
    <source>
        <dbReference type="PROSITE" id="PS50033"/>
    </source>
</evidence>
<dbReference type="InterPro" id="IPR001012">
    <property type="entry name" value="UBX_dom"/>
</dbReference>
<reference evidence="9" key="1">
    <citation type="submission" date="2022-10" db="EMBL/GenBank/DDBJ databases">
        <title>Genome assembly of Pristionchus species.</title>
        <authorList>
            <person name="Yoshida K."/>
            <person name="Sommer R.J."/>
        </authorList>
    </citation>
    <scope>NUCLEOTIDE SEQUENCE [LARGE SCALE GENOMIC DNA]</scope>
    <source>
        <strain evidence="9">RS5460</strain>
    </source>
</reference>
<evidence type="ECO:0000256" key="1">
    <source>
        <dbReference type="ARBA" id="ARBA00004496"/>
    </source>
</evidence>
<sequence>IISLTLKMSIAEQLIEMGFDSVKAEEAAKNCTSLEAAMDWLVGRQEREGMETVPTTDPVESDITAVIAASYKCNDCGKVIRDENAMMFHASKTGHENFEESNESLKPLTEEEKKEQAAKLREKIKESMKKKAEVEEKEKIEREKRRVQEGKLMLERNEKRKEMEQLAAIEQRKRDKEEEAAAKRRVLEQIKADREARAAAAAARTHPTPVEKKEYKEAIIQVRLPSGEVIRNTFSSQETLAAVRVWIEMAKPELVPFSLLQPFPRKMMSSEDFAAPLSSLSLAPSGSLVVTRSAQ</sequence>
<evidence type="ECO:0000256" key="4">
    <source>
        <dbReference type="PROSITE-ProRule" id="PRU00042"/>
    </source>
</evidence>
<accession>A0AAN5CZ05</accession>
<dbReference type="Pfam" id="PF22562">
    <property type="entry name" value="UBA_7"/>
    <property type="match status" value="1"/>
</dbReference>
<organism evidence="8 9">
    <name type="scientific">Pristionchus mayeri</name>
    <dbReference type="NCBI Taxonomy" id="1317129"/>
    <lineage>
        <taxon>Eukaryota</taxon>
        <taxon>Metazoa</taxon>
        <taxon>Ecdysozoa</taxon>
        <taxon>Nematoda</taxon>
        <taxon>Chromadorea</taxon>
        <taxon>Rhabditida</taxon>
        <taxon>Rhabditina</taxon>
        <taxon>Diplogasteromorpha</taxon>
        <taxon>Diplogasteroidea</taxon>
        <taxon>Neodiplogasteridae</taxon>
        <taxon>Pristionchus</taxon>
    </lineage>
</organism>
<keyword evidence="9" id="KW-1185">Reference proteome</keyword>
<evidence type="ECO:0000313" key="9">
    <source>
        <dbReference type="Proteomes" id="UP001328107"/>
    </source>
</evidence>
<dbReference type="GO" id="GO:0032435">
    <property type="term" value="P:negative regulation of proteasomal ubiquitin-dependent protein catabolic process"/>
    <property type="evidence" value="ECO:0007669"/>
    <property type="project" value="TreeGrafter"/>
</dbReference>
<dbReference type="Gene3D" id="1.10.8.10">
    <property type="entry name" value="DNA helicase RuvA subunit, C-terminal domain"/>
    <property type="match status" value="1"/>
</dbReference>
<keyword evidence="4" id="KW-0863">Zinc-finger</keyword>
<dbReference type="PANTHER" id="PTHR46340:SF1">
    <property type="entry name" value="UBX DOMAIN-CONTAINING PROTEIN 1"/>
    <property type="match status" value="1"/>
</dbReference>
<dbReference type="PROSITE" id="PS00028">
    <property type="entry name" value="ZINC_FINGER_C2H2_1"/>
    <property type="match status" value="1"/>
</dbReference>
<comment type="caution">
    <text evidence="8">The sequence shown here is derived from an EMBL/GenBank/DDBJ whole genome shotgun (WGS) entry which is preliminary data.</text>
</comment>
<dbReference type="GO" id="GO:0005737">
    <property type="term" value="C:cytoplasm"/>
    <property type="evidence" value="ECO:0007669"/>
    <property type="project" value="UniProtKB-SubCell"/>
</dbReference>
<dbReference type="PROSITE" id="PS50033">
    <property type="entry name" value="UBX"/>
    <property type="match status" value="1"/>
</dbReference>
<gene>
    <name evidence="8" type="ORF">PMAYCL1PPCAC_23901</name>
</gene>
<evidence type="ECO:0000256" key="2">
    <source>
        <dbReference type="ARBA" id="ARBA00022490"/>
    </source>
</evidence>
<evidence type="ECO:0000259" key="7">
    <source>
        <dbReference type="PROSITE" id="PS50157"/>
    </source>
</evidence>
<evidence type="ECO:0000256" key="3">
    <source>
        <dbReference type="ARBA" id="ARBA00023054"/>
    </source>
</evidence>
<dbReference type="PROSITE" id="PS50157">
    <property type="entry name" value="ZINC_FINGER_C2H2_2"/>
    <property type="match status" value="1"/>
</dbReference>
<dbReference type="AlphaFoldDB" id="A0AAN5CZ05"/>
<dbReference type="GO" id="GO:0005634">
    <property type="term" value="C:nucleus"/>
    <property type="evidence" value="ECO:0007669"/>
    <property type="project" value="TreeGrafter"/>
</dbReference>
<dbReference type="PANTHER" id="PTHR46340">
    <property type="entry name" value="UBX DOMAIN-CONTAINING PROTEIN 1"/>
    <property type="match status" value="1"/>
</dbReference>
<dbReference type="InterPro" id="IPR013087">
    <property type="entry name" value="Znf_C2H2_type"/>
</dbReference>
<dbReference type="GO" id="GO:0036435">
    <property type="term" value="F:K48-linked polyubiquitin modification-dependent protein binding"/>
    <property type="evidence" value="ECO:0007669"/>
    <property type="project" value="TreeGrafter"/>
</dbReference>
<keyword evidence="4" id="KW-0479">Metal-binding</keyword>
<feature type="domain" description="UBX" evidence="6">
    <location>
        <begin position="213"/>
        <end position="290"/>
    </location>
</feature>
<dbReference type="Pfam" id="PF00789">
    <property type="entry name" value="UBX"/>
    <property type="match status" value="1"/>
</dbReference>
<dbReference type="InterPro" id="IPR015940">
    <property type="entry name" value="UBA"/>
</dbReference>
<proteinExistence type="predicted"/>
<keyword evidence="2" id="KW-0963">Cytoplasm</keyword>
<feature type="coiled-coil region" evidence="5">
    <location>
        <begin position="110"/>
        <end position="193"/>
    </location>
</feature>